<dbReference type="AlphaFoldDB" id="A0A5B0M536"/>
<dbReference type="Proteomes" id="UP000324748">
    <property type="component" value="Unassembled WGS sequence"/>
</dbReference>
<name>A0A5B0M536_PUCGR</name>
<organism evidence="2 4">
    <name type="scientific">Puccinia graminis f. sp. tritici</name>
    <dbReference type="NCBI Taxonomy" id="56615"/>
    <lineage>
        <taxon>Eukaryota</taxon>
        <taxon>Fungi</taxon>
        <taxon>Dikarya</taxon>
        <taxon>Basidiomycota</taxon>
        <taxon>Pucciniomycotina</taxon>
        <taxon>Pucciniomycetes</taxon>
        <taxon>Pucciniales</taxon>
        <taxon>Pucciniaceae</taxon>
        <taxon>Puccinia</taxon>
    </lineage>
</organism>
<sequence length="80" mass="9401">MMSAQKRLEYDKKLNLKDINRLNKPKNPDSSRLFDAHEQYERHRRHLTSLVAAPTRPASDPAAAGPSQYHRHLRIEQLER</sequence>
<protein>
    <submittedName>
        <fullName evidence="2">DnaJ sub C member 7</fullName>
    </submittedName>
</protein>
<comment type="caution">
    <text evidence="2">The sequence shown here is derived from an EMBL/GenBank/DDBJ whole genome shotgun (WGS) entry which is preliminary data.</text>
</comment>
<evidence type="ECO:0000256" key="1">
    <source>
        <dbReference type="SAM" id="MobiDB-lite"/>
    </source>
</evidence>
<dbReference type="EMBL" id="VSWC01000170">
    <property type="protein sequence ID" value="KAA1071406.1"/>
    <property type="molecule type" value="Genomic_DNA"/>
</dbReference>
<evidence type="ECO:0000313" key="4">
    <source>
        <dbReference type="Proteomes" id="UP000324748"/>
    </source>
</evidence>
<gene>
    <name evidence="2" type="primary">DNAJC7_1</name>
    <name evidence="2" type="ORF">PGT21_006300</name>
    <name evidence="3" type="ORF">PGTUg99_012079</name>
</gene>
<keyword evidence="4" id="KW-1185">Reference proteome</keyword>
<proteinExistence type="predicted"/>
<evidence type="ECO:0000313" key="5">
    <source>
        <dbReference type="Proteomes" id="UP000325313"/>
    </source>
</evidence>
<accession>A0A5B0M536</accession>
<dbReference type="EMBL" id="VDEP01000211">
    <property type="protein sequence ID" value="KAA1123128.1"/>
    <property type="molecule type" value="Genomic_DNA"/>
</dbReference>
<evidence type="ECO:0000313" key="2">
    <source>
        <dbReference type="EMBL" id="KAA1071406.1"/>
    </source>
</evidence>
<evidence type="ECO:0000313" key="3">
    <source>
        <dbReference type="EMBL" id="KAA1123128.1"/>
    </source>
</evidence>
<dbReference type="Proteomes" id="UP000325313">
    <property type="component" value="Unassembled WGS sequence"/>
</dbReference>
<reference evidence="4 5" key="1">
    <citation type="submission" date="2019-05" db="EMBL/GenBank/DDBJ databases">
        <title>Emergence of the Ug99 lineage of the wheat stem rust pathogen through somatic hybridization.</title>
        <authorList>
            <person name="Li F."/>
            <person name="Upadhyaya N.M."/>
            <person name="Sperschneider J."/>
            <person name="Matny O."/>
            <person name="Nguyen-Phuc H."/>
            <person name="Mago R."/>
            <person name="Raley C."/>
            <person name="Miller M.E."/>
            <person name="Silverstein K.A.T."/>
            <person name="Henningsen E."/>
            <person name="Hirsch C.D."/>
            <person name="Visser B."/>
            <person name="Pretorius Z.A."/>
            <person name="Steffenson B.J."/>
            <person name="Schwessinger B."/>
            <person name="Dodds P.N."/>
            <person name="Figueroa M."/>
        </authorList>
    </citation>
    <scope>NUCLEOTIDE SEQUENCE [LARGE SCALE GENOMIC DNA]</scope>
    <source>
        <strain evidence="2">21-0</strain>
        <strain evidence="3 5">Ug99</strain>
    </source>
</reference>
<feature type="region of interest" description="Disordered" evidence="1">
    <location>
        <begin position="50"/>
        <end position="80"/>
    </location>
</feature>